<protein>
    <submittedName>
        <fullName evidence="3">Nuclear transport factor 2 family protein</fullName>
    </submittedName>
</protein>
<dbReference type="SUPFAM" id="SSF54427">
    <property type="entry name" value="NTF2-like"/>
    <property type="match status" value="1"/>
</dbReference>
<dbReference type="EMBL" id="BAABJX010000005">
    <property type="protein sequence ID" value="GAA4821990.1"/>
    <property type="molecule type" value="Genomic_DNA"/>
</dbReference>
<feature type="domain" description="SnoaL-like" evidence="2">
    <location>
        <begin position="48"/>
        <end position="158"/>
    </location>
</feature>
<accession>A0ABP9CZV4</accession>
<evidence type="ECO:0000313" key="4">
    <source>
        <dbReference type="Proteomes" id="UP001500298"/>
    </source>
</evidence>
<dbReference type="PROSITE" id="PS51257">
    <property type="entry name" value="PROKAR_LIPOPROTEIN"/>
    <property type="match status" value="1"/>
</dbReference>
<evidence type="ECO:0000313" key="3">
    <source>
        <dbReference type="EMBL" id="GAA4821990.1"/>
    </source>
</evidence>
<dbReference type="InterPro" id="IPR032710">
    <property type="entry name" value="NTF2-like_dom_sf"/>
</dbReference>
<dbReference type="Proteomes" id="UP001500298">
    <property type="component" value="Unassembled WGS sequence"/>
</dbReference>
<dbReference type="Gene3D" id="3.10.450.50">
    <property type="match status" value="1"/>
</dbReference>
<dbReference type="Pfam" id="PF13474">
    <property type="entry name" value="SnoaL_3"/>
    <property type="match status" value="1"/>
</dbReference>
<gene>
    <name evidence="3" type="ORF">GCM10023331_02950</name>
</gene>
<proteinExistence type="predicted"/>
<keyword evidence="1" id="KW-0812">Transmembrane</keyword>
<evidence type="ECO:0000259" key="2">
    <source>
        <dbReference type="Pfam" id="PF13474"/>
    </source>
</evidence>
<keyword evidence="1" id="KW-0472">Membrane</keyword>
<sequence>MKKNQMSVLQSSYYAIYSVLIISLFLFTGCKQKVEKEIISRQEEQLNEKLDNWHRAAAEADYENYFGFIASEGIYIGTDVTEHWTKKEFSAFSKPYFDKGKAWSFQAKERNIFLSADAQVAWFDEVLDTWMGDCRASGVLTVIEGEWKLQHYQLSVTVPNEKIKEFLELTAKQ</sequence>
<organism evidence="3 4">
    <name type="scientific">Algivirga pacifica</name>
    <dbReference type="NCBI Taxonomy" id="1162670"/>
    <lineage>
        <taxon>Bacteria</taxon>
        <taxon>Pseudomonadati</taxon>
        <taxon>Bacteroidota</taxon>
        <taxon>Cytophagia</taxon>
        <taxon>Cytophagales</taxon>
        <taxon>Flammeovirgaceae</taxon>
        <taxon>Algivirga</taxon>
    </lineage>
</organism>
<name>A0ABP9CZV4_9BACT</name>
<reference evidence="4" key="1">
    <citation type="journal article" date="2019" name="Int. J. Syst. Evol. Microbiol.">
        <title>The Global Catalogue of Microorganisms (GCM) 10K type strain sequencing project: providing services to taxonomists for standard genome sequencing and annotation.</title>
        <authorList>
            <consortium name="The Broad Institute Genomics Platform"/>
            <consortium name="The Broad Institute Genome Sequencing Center for Infectious Disease"/>
            <person name="Wu L."/>
            <person name="Ma J."/>
        </authorList>
    </citation>
    <scope>NUCLEOTIDE SEQUENCE [LARGE SCALE GENOMIC DNA]</scope>
    <source>
        <strain evidence="4">JCM 18326</strain>
    </source>
</reference>
<feature type="transmembrane region" description="Helical" evidence="1">
    <location>
        <begin position="12"/>
        <end position="30"/>
    </location>
</feature>
<dbReference type="InterPro" id="IPR037401">
    <property type="entry name" value="SnoaL-like"/>
</dbReference>
<evidence type="ECO:0000256" key="1">
    <source>
        <dbReference type="SAM" id="Phobius"/>
    </source>
</evidence>
<keyword evidence="1" id="KW-1133">Transmembrane helix</keyword>
<comment type="caution">
    <text evidence="3">The sequence shown here is derived from an EMBL/GenBank/DDBJ whole genome shotgun (WGS) entry which is preliminary data.</text>
</comment>
<keyword evidence="4" id="KW-1185">Reference proteome</keyword>
<dbReference type="RefSeq" id="WP_345368644.1">
    <property type="nucleotide sequence ID" value="NZ_BAABJX010000005.1"/>
</dbReference>